<name>A0A4Y9YRN8_9AGAM</name>
<feature type="chain" id="PRO_5021298932" description="Yeast cell wall synthesis Kre9/Knh1-like N-terminal domain-containing protein" evidence="2">
    <location>
        <begin position="23"/>
        <end position="270"/>
    </location>
</feature>
<dbReference type="InterPro" id="IPR018466">
    <property type="entry name" value="Kre9/Knh1-like_N"/>
</dbReference>
<evidence type="ECO:0000313" key="4">
    <source>
        <dbReference type="EMBL" id="TFY63729.1"/>
    </source>
</evidence>
<dbReference type="GO" id="GO:0042546">
    <property type="term" value="P:cell wall biogenesis"/>
    <property type="evidence" value="ECO:0007669"/>
    <property type="project" value="InterPro"/>
</dbReference>
<gene>
    <name evidence="4" type="ORF">EVG20_g6196</name>
</gene>
<evidence type="ECO:0000256" key="2">
    <source>
        <dbReference type="SAM" id="SignalP"/>
    </source>
</evidence>
<dbReference type="OrthoDB" id="2432613at2759"/>
<accession>A0A4Y9YRN8</accession>
<dbReference type="PANTHER" id="PTHR28154">
    <property type="entry name" value="CELL WALL SYNTHESIS PROTEIN KNH1-RELATED"/>
    <property type="match status" value="1"/>
</dbReference>
<evidence type="ECO:0000256" key="1">
    <source>
        <dbReference type="ARBA" id="ARBA00022729"/>
    </source>
</evidence>
<dbReference type="EMBL" id="SEOQ01000401">
    <property type="protein sequence ID" value="TFY63729.1"/>
    <property type="molecule type" value="Genomic_DNA"/>
</dbReference>
<evidence type="ECO:0000313" key="5">
    <source>
        <dbReference type="Proteomes" id="UP000298327"/>
    </source>
</evidence>
<dbReference type="Proteomes" id="UP000298327">
    <property type="component" value="Unassembled WGS sequence"/>
</dbReference>
<protein>
    <recommendedName>
        <fullName evidence="3">Yeast cell wall synthesis Kre9/Knh1-like N-terminal domain-containing protein</fullName>
    </recommendedName>
</protein>
<reference evidence="4 5" key="1">
    <citation type="submission" date="2019-02" db="EMBL/GenBank/DDBJ databases">
        <title>Genome sequencing of the rare red list fungi Dentipellis fragilis.</title>
        <authorList>
            <person name="Buettner E."/>
            <person name="Kellner H."/>
        </authorList>
    </citation>
    <scope>NUCLEOTIDE SEQUENCE [LARGE SCALE GENOMIC DNA]</scope>
    <source>
        <strain evidence="4 5">DSM 105465</strain>
    </source>
</reference>
<sequence length="270" mass="30080">MAVIEFLLVLAFLFARFQGALASLYVINPSTTSVCHGGQPCTVDWLDDGELPLLSTIGACTVGLYTGNMQLVQQIAPVDVSAGHTLTFTPNPEAGPNSKAYYIAFTSTVFSNNSQPFQTFTPNFSYAHRPDEGHIQVCRGIADFVNRYTIVSFETACKPNLDEHRICGAGPYPELNARVLFSFAIFFCTRQITQLIDSVNHRVQQSVNFVRRTAYQHLEHLQQPVFRFRQLGVRLEPEPPISPLLPRAILTLYPFPLSLIAGHLSSRPYT</sequence>
<dbReference type="Pfam" id="PF10342">
    <property type="entry name" value="Kre9_KNH"/>
    <property type="match status" value="1"/>
</dbReference>
<dbReference type="InterPro" id="IPR045328">
    <property type="entry name" value="Kre9/Knh1"/>
</dbReference>
<feature type="domain" description="Yeast cell wall synthesis Kre9/Knh1-like N-terminal" evidence="3">
    <location>
        <begin position="28"/>
        <end position="115"/>
    </location>
</feature>
<keyword evidence="5" id="KW-1185">Reference proteome</keyword>
<feature type="signal peptide" evidence="2">
    <location>
        <begin position="1"/>
        <end position="22"/>
    </location>
</feature>
<dbReference type="AlphaFoldDB" id="A0A4Y9YRN8"/>
<proteinExistence type="predicted"/>
<dbReference type="PANTHER" id="PTHR28154:SF1">
    <property type="entry name" value="CELL WALL SYNTHESIS PROTEIN KNH1-RELATED"/>
    <property type="match status" value="1"/>
</dbReference>
<keyword evidence="1 2" id="KW-0732">Signal</keyword>
<dbReference type="GO" id="GO:0006078">
    <property type="term" value="P:(1-&gt;6)-beta-D-glucan biosynthetic process"/>
    <property type="evidence" value="ECO:0007669"/>
    <property type="project" value="InterPro"/>
</dbReference>
<comment type="caution">
    <text evidence="4">The sequence shown here is derived from an EMBL/GenBank/DDBJ whole genome shotgun (WGS) entry which is preliminary data.</text>
</comment>
<evidence type="ECO:0000259" key="3">
    <source>
        <dbReference type="Pfam" id="PF10342"/>
    </source>
</evidence>
<dbReference type="STRING" id="205917.A0A4Y9YRN8"/>
<organism evidence="4 5">
    <name type="scientific">Dentipellis fragilis</name>
    <dbReference type="NCBI Taxonomy" id="205917"/>
    <lineage>
        <taxon>Eukaryota</taxon>
        <taxon>Fungi</taxon>
        <taxon>Dikarya</taxon>
        <taxon>Basidiomycota</taxon>
        <taxon>Agaricomycotina</taxon>
        <taxon>Agaricomycetes</taxon>
        <taxon>Russulales</taxon>
        <taxon>Hericiaceae</taxon>
        <taxon>Dentipellis</taxon>
    </lineage>
</organism>